<keyword evidence="2" id="KW-1185">Reference proteome</keyword>
<dbReference type="Proteomes" id="UP001497700">
    <property type="component" value="Unassembled WGS sequence"/>
</dbReference>
<dbReference type="EMBL" id="MU393519">
    <property type="protein sequence ID" value="KAI4862775.1"/>
    <property type="molecule type" value="Genomic_DNA"/>
</dbReference>
<evidence type="ECO:0000313" key="2">
    <source>
        <dbReference type="Proteomes" id="UP001497700"/>
    </source>
</evidence>
<accession>A0ACB9YVM5</accession>
<proteinExistence type="predicted"/>
<sequence>MMPLVLILIGSWATYHLLTIMYNVSPFHPLSHIPGPTLARATYLPEFYYDFIKHGRYTNSIEKMHEEYGPIVRINPNEVHCNDINFIDEIYTLGGRKRNKTQHNVNHTALSKSVFATVEHDLHRTRRAPVVKFFSRGMIKKLESLIHDMAHILCDKLLSSVNEPVDLVVAYSCFSSDAISAYCFGETFGFMEREGWFSDFHTAELEILRPVYLFRFFPLFRKLARCGKYLVDYLPKDVSLMIRTLNIDFPNKILKTEKEIDEGVFRDRPTIFSSLLLDPKRKKEVDLVDEAGIILGAGTETTSWALVVITFHLLNKPELLARLHKEVSQAVEDPRHLPPWSVLEDLPYLQAVVREGLRLSYGVGGRSARVPIHEDLIYRGDWKGGPVEYVIPRGYGIGMSNRLTHHDEGVFPDSHSFIPERWLDEKNRKQLDRGMVAFSKGARACIGMNLALCEIYVALAALTLRVLPKMKLFETTVKDVEWGYDIIVPMPSPASKGMRVTISPI</sequence>
<protein>
    <submittedName>
        <fullName evidence="1">Cytochrome P450</fullName>
    </submittedName>
</protein>
<reference evidence="1 2" key="1">
    <citation type="journal article" date="2022" name="New Phytol.">
        <title>Ecological generalism drives hyperdiversity of secondary metabolite gene clusters in xylarialean endophytes.</title>
        <authorList>
            <person name="Franco M.E.E."/>
            <person name="Wisecaver J.H."/>
            <person name="Arnold A.E."/>
            <person name="Ju Y.M."/>
            <person name="Slot J.C."/>
            <person name="Ahrendt S."/>
            <person name="Moore L.P."/>
            <person name="Eastman K.E."/>
            <person name="Scott K."/>
            <person name="Konkel Z."/>
            <person name="Mondo S.J."/>
            <person name="Kuo A."/>
            <person name="Hayes R.D."/>
            <person name="Haridas S."/>
            <person name="Andreopoulos B."/>
            <person name="Riley R."/>
            <person name="LaButti K."/>
            <person name="Pangilinan J."/>
            <person name="Lipzen A."/>
            <person name="Amirebrahimi M."/>
            <person name="Yan J."/>
            <person name="Adam C."/>
            <person name="Keymanesh K."/>
            <person name="Ng V."/>
            <person name="Louie K."/>
            <person name="Northen T."/>
            <person name="Drula E."/>
            <person name="Henrissat B."/>
            <person name="Hsieh H.M."/>
            <person name="Youens-Clark K."/>
            <person name="Lutzoni F."/>
            <person name="Miadlikowska J."/>
            <person name="Eastwood D.C."/>
            <person name="Hamelin R.C."/>
            <person name="Grigoriev I.V."/>
            <person name="U'Ren J.M."/>
        </authorList>
    </citation>
    <scope>NUCLEOTIDE SEQUENCE [LARGE SCALE GENOMIC DNA]</scope>
    <source>
        <strain evidence="1 2">CBS 119005</strain>
    </source>
</reference>
<evidence type="ECO:0000313" key="1">
    <source>
        <dbReference type="EMBL" id="KAI4862775.1"/>
    </source>
</evidence>
<name>A0ACB9YVM5_9PEZI</name>
<gene>
    <name evidence="1" type="ORF">F4820DRAFT_460003</name>
</gene>
<organism evidence="1 2">
    <name type="scientific">Hypoxylon rubiginosum</name>
    <dbReference type="NCBI Taxonomy" id="110542"/>
    <lineage>
        <taxon>Eukaryota</taxon>
        <taxon>Fungi</taxon>
        <taxon>Dikarya</taxon>
        <taxon>Ascomycota</taxon>
        <taxon>Pezizomycotina</taxon>
        <taxon>Sordariomycetes</taxon>
        <taxon>Xylariomycetidae</taxon>
        <taxon>Xylariales</taxon>
        <taxon>Hypoxylaceae</taxon>
        <taxon>Hypoxylon</taxon>
    </lineage>
</organism>
<comment type="caution">
    <text evidence="1">The sequence shown here is derived from an EMBL/GenBank/DDBJ whole genome shotgun (WGS) entry which is preliminary data.</text>
</comment>